<dbReference type="EMBL" id="CP029352">
    <property type="protein sequence ID" value="AWK85872.1"/>
    <property type="molecule type" value="Genomic_DNA"/>
</dbReference>
<dbReference type="InterPro" id="IPR003607">
    <property type="entry name" value="HD/PDEase_dom"/>
</dbReference>
<dbReference type="InterPro" id="IPR052020">
    <property type="entry name" value="Cyclic_di-GMP/3'3'-cGAMP_PDE"/>
</dbReference>
<organism evidence="2 3">
    <name type="scientific">Azospirillum thermophilum</name>
    <dbReference type="NCBI Taxonomy" id="2202148"/>
    <lineage>
        <taxon>Bacteria</taxon>
        <taxon>Pseudomonadati</taxon>
        <taxon>Pseudomonadota</taxon>
        <taxon>Alphaproteobacteria</taxon>
        <taxon>Rhodospirillales</taxon>
        <taxon>Azospirillaceae</taxon>
        <taxon>Azospirillum</taxon>
    </lineage>
</organism>
<dbReference type="InterPro" id="IPR037522">
    <property type="entry name" value="HD_GYP_dom"/>
</dbReference>
<dbReference type="PANTHER" id="PTHR45228">
    <property type="entry name" value="CYCLIC DI-GMP PHOSPHODIESTERASE TM_0186-RELATED"/>
    <property type="match status" value="1"/>
</dbReference>
<dbReference type="AlphaFoldDB" id="A0A2S2CN12"/>
<dbReference type="SUPFAM" id="SSF55781">
    <property type="entry name" value="GAF domain-like"/>
    <property type="match status" value="1"/>
</dbReference>
<protein>
    <submittedName>
        <fullName evidence="2">Transcriptional regulator</fullName>
    </submittedName>
</protein>
<accession>A0A2S2CN12</accession>
<dbReference type="PANTHER" id="PTHR45228:SF8">
    <property type="entry name" value="TWO-COMPONENT RESPONSE REGULATOR-RELATED"/>
    <property type="match status" value="1"/>
</dbReference>
<dbReference type="Pfam" id="PF01590">
    <property type="entry name" value="GAF"/>
    <property type="match status" value="1"/>
</dbReference>
<feature type="domain" description="HD-GYP" evidence="1">
    <location>
        <begin position="200"/>
        <end position="400"/>
    </location>
</feature>
<dbReference type="InterPro" id="IPR029016">
    <property type="entry name" value="GAF-like_dom_sf"/>
</dbReference>
<evidence type="ECO:0000313" key="3">
    <source>
        <dbReference type="Proteomes" id="UP000245629"/>
    </source>
</evidence>
<evidence type="ECO:0000259" key="1">
    <source>
        <dbReference type="PROSITE" id="PS51832"/>
    </source>
</evidence>
<reference evidence="3" key="1">
    <citation type="submission" date="2018-05" db="EMBL/GenBank/DDBJ databases">
        <title>Azospirillum thermophila sp. nov., a novel isolated from hot spring.</title>
        <authorList>
            <person name="Zhao Z."/>
        </authorList>
    </citation>
    <scope>NUCLEOTIDE SEQUENCE [LARGE SCALE GENOMIC DNA]</scope>
    <source>
        <strain evidence="3">CFH 70021</strain>
    </source>
</reference>
<dbReference type="SUPFAM" id="SSF109604">
    <property type="entry name" value="HD-domain/PDEase-like"/>
    <property type="match status" value="1"/>
</dbReference>
<keyword evidence="3" id="KW-1185">Reference proteome</keyword>
<gene>
    <name evidence="2" type="ORF">DEW08_05150</name>
</gene>
<dbReference type="Gene3D" id="3.30.450.40">
    <property type="match status" value="1"/>
</dbReference>
<dbReference type="SMART" id="SM00065">
    <property type="entry name" value="GAF"/>
    <property type="match status" value="1"/>
</dbReference>
<proteinExistence type="predicted"/>
<sequence>MVQQFLEFIEESPDQSVRAVSQRVLHKCRELTGAEAGSVFMLHRRGRARELTAVSVQNDVVRAPGRAFSLPADLFSIAGYVALTGDTVFIEDAYAIPKDRPYRFNPSFDRHTGFRTRSILTFALKGVGGRSIGVVQLINRRLPGCPDPLPFLREHEEMIAPVNHLVGRALERAATTERLRERNRALAKERRRVAELQEETERAFMVSVHLLAKAAELHDEDTGNHILRVNEYSYALARWAGCPEEFCAEIRFSAALHDVGKMSVDQAILRKKGRLDEREMAEMKRHPVYGHEILIASDRLKMAADIALCHHEQWAGTGYPNGLAGEAIPLSARIVAVADCYDALRSKRPYKPAFPHERTMAILTQGDDRITPERHFDPRLLSLLVQNQDEFARIWESLRDGCSGDD</sequence>
<dbReference type="Pfam" id="PF13487">
    <property type="entry name" value="HD_5"/>
    <property type="match status" value="1"/>
</dbReference>
<dbReference type="KEGG" id="azz:DEW08_05150"/>
<dbReference type="GO" id="GO:0008081">
    <property type="term" value="F:phosphoric diester hydrolase activity"/>
    <property type="evidence" value="ECO:0007669"/>
    <property type="project" value="UniProtKB-ARBA"/>
</dbReference>
<dbReference type="SMART" id="SM00471">
    <property type="entry name" value="HDc"/>
    <property type="match status" value="1"/>
</dbReference>
<evidence type="ECO:0000313" key="2">
    <source>
        <dbReference type="EMBL" id="AWK85872.1"/>
    </source>
</evidence>
<dbReference type="OrthoDB" id="9176789at2"/>
<dbReference type="PROSITE" id="PS51832">
    <property type="entry name" value="HD_GYP"/>
    <property type="match status" value="1"/>
</dbReference>
<dbReference type="InterPro" id="IPR003018">
    <property type="entry name" value="GAF"/>
</dbReference>
<dbReference type="CDD" id="cd00077">
    <property type="entry name" value="HDc"/>
    <property type="match status" value="1"/>
</dbReference>
<dbReference type="Gene3D" id="1.10.3210.10">
    <property type="entry name" value="Hypothetical protein af1432"/>
    <property type="match status" value="1"/>
</dbReference>
<dbReference type="Proteomes" id="UP000245629">
    <property type="component" value="Chromosome 1"/>
</dbReference>
<name>A0A2S2CN12_9PROT</name>